<accession>A0A0C4X939</accession>
<evidence type="ECO:0000313" key="2">
    <source>
        <dbReference type="EMBL" id="AJE75813.1"/>
    </source>
</evidence>
<dbReference type="AlphaFoldDB" id="A0A0C4X939"/>
<protein>
    <submittedName>
        <fullName evidence="2">Uncharacterized protein</fullName>
    </submittedName>
</protein>
<feature type="region of interest" description="Disordered" evidence="1">
    <location>
        <begin position="210"/>
        <end position="229"/>
    </location>
</feature>
<sequence length="229" mass="26685">MILSLLVILYLRLLHRVIISPTTKQPEEGDMKDRLFKELTAHYGDLQKAGAEGLRRLNATPYDGKYEIRHLQRAAILNAFAYTLPDKLGSFEKVKKNYARDRLVYFSHELNAELIWRRRRGIGYNCRKKRKERYEQLALFAEQGIPFRDEMHRQIALVWDLPKLDENHIATEAFPFAVKIAKPGYKIDECEWESGFSLVEISEVFPTTAEIDPDAPDWDIESDNEAQES</sequence>
<evidence type="ECO:0000256" key="1">
    <source>
        <dbReference type="SAM" id="MobiDB-lite"/>
    </source>
</evidence>
<dbReference type="EMBL" id="KP019622">
    <property type="protein sequence ID" value="AJE75813.1"/>
    <property type="molecule type" value="Genomic_DNA"/>
</dbReference>
<feature type="compositionally biased region" description="Acidic residues" evidence="1">
    <location>
        <begin position="211"/>
        <end position="229"/>
    </location>
</feature>
<proteinExistence type="predicted"/>
<organism evidence="2">
    <name type="scientific">Corynebacterium ulcerans</name>
    <dbReference type="NCBI Taxonomy" id="65058"/>
    <lineage>
        <taxon>Bacteria</taxon>
        <taxon>Bacillati</taxon>
        <taxon>Actinomycetota</taxon>
        <taxon>Actinomycetes</taxon>
        <taxon>Mycobacteriales</taxon>
        <taxon>Corynebacteriaceae</taxon>
        <taxon>Corynebacterium</taxon>
    </lineage>
</organism>
<reference evidence="2" key="1">
    <citation type="journal article" date="2014" name="Genome Med.">
        <title>Next generation sequencing analysis of nine Corynebacterium ulcerans isolates reveals zoonotic transmission and a novel putative diphtheria toxin-encoding pathogenicity island.</title>
        <authorList>
            <person name="Meinel D.M."/>
            <person name="Margos G."/>
            <person name="Konrad R."/>
            <person name="Krebs S."/>
            <person name="Blum H."/>
            <person name="Sing A."/>
        </authorList>
    </citation>
    <scope>NUCLEOTIDE SEQUENCE</scope>
    <source>
        <strain evidence="2">KL251</strain>
    </source>
</reference>
<name>A0A0C4X939_CORUL</name>